<organism evidence="1 2">
    <name type="scientific">Fusarium venenatum</name>
    <dbReference type="NCBI Taxonomy" id="56646"/>
    <lineage>
        <taxon>Eukaryota</taxon>
        <taxon>Fungi</taxon>
        <taxon>Dikarya</taxon>
        <taxon>Ascomycota</taxon>
        <taxon>Pezizomycotina</taxon>
        <taxon>Sordariomycetes</taxon>
        <taxon>Hypocreomycetidae</taxon>
        <taxon>Hypocreales</taxon>
        <taxon>Nectriaceae</taxon>
        <taxon>Fusarium</taxon>
    </lineage>
</organism>
<dbReference type="PANTHER" id="PTHR40619">
    <property type="entry name" value="FUNGAL STAND N-TERMINAL GOODBYE DOMAIN-CONTAINING PROTEIN"/>
    <property type="match status" value="1"/>
</dbReference>
<dbReference type="AlphaFoldDB" id="A0A2L2TJ10"/>
<reference evidence="2" key="1">
    <citation type="submission" date="2014-10" db="EMBL/GenBank/DDBJ databases">
        <authorList>
            <person name="King R."/>
        </authorList>
    </citation>
    <scope>NUCLEOTIDE SEQUENCE [LARGE SCALE GENOMIC DNA]</scope>
    <source>
        <strain evidence="2">A3/5</strain>
    </source>
</reference>
<dbReference type="Proteomes" id="UP000245910">
    <property type="component" value="Chromosome III"/>
</dbReference>
<evidence type="ECO:0000313" key="2">
    <source>
        <dbReference type="Proteomes" id="UP000245910"/>
    </source>
</evidence>
<evidence type="ECO:0000313" key="1">
    <source>
        <dbReference type="EMBL" id="CEI68013.1"/>
    </source>
</evidence>
<evidence type="ECO:0008006" key="3">
    <source>
        <dbReference type="Google" id="ProtNLM"/>
    </source>
</evidence>
<dbReference type="STRING" id="56646.A0A2L2TJ10"/>
<name>A0A2L2TJ10_9HYPO</name>
<sequence>MMEPPRSHVPRISLQPPEVDFIDNHLDSRHPAFATPPSRYSPSHGAYIICDPLDQSQSLTRPGSGWDLISQSNSSTPRNVQITSRPLAAEPMEALKFWDNLFRRAMNKLKENHPTGPGSKQEFSIRDKTDCTSVFDQLENAKEYYCKKDRSFKAKFTRIYRKVTDNAAEPLLGASKFVPNIDYVTPVLGAVQILLEAAIKAAKVRQDALNAFDDIDKVFNQVEGYLQIYSNDENLEKASVDLIATVFHAIECKKAVSVTFNKEGYQEAITASLSAIKVQGENLISQADMSGKYEISNGLQTIVDHMPSAEQIEDMRYDQHVLKTMFMRFLHDYEMNSRAYDRERMVIEYSRPCSPIPPYEAVPTEQYISPHQLLDWISIPDLLVKDIEIIHNTRYVKVPVVERARADQLVNTAQLRDWLVSPRSAQLLIHGNYDIRRRLSGLTLLCTSLADSLADKSPKCLYLVFYCGLHANIHDEHTGGLAIVQSFIRQLLCQYDFSNCILVGDVRPDLLCFGDIGELCCLFERLIFQLPRNTLLVCLIDGVVYYEREEFMKSMADVLITLLRISNEQRTGASVKVLLTSPTKTMTIRKPFPDELILCMEAKARSGVVLTGRGRLERQLNEQMDSRSGFVHQTDSVPY</sequence>
<accession>A0A2L2TJ10</accession>
<keyword evidence="2" id="KW-1185">Reference proteome</keyword>
<dbReference type="PANTHER" id="PTHR40619:SF3">
    <property type="entry name" value="FUNGAL STAND N-TERMINAL GOODBYE DOMAIN-CONTAINING PROTEIN"/>
    <property type="match status" value="1"/>
</dbReference>
<protein>
    <recommendedName>
        <fullName evidence="3">Fungal STAND N-terminal Goodbye domain-containing protein</fullName>
    </recommendedName>
</protein>
<dbReference type="EMBL" id="LN649231">
    <property type="protein sequence ID" value="CEI68013.1"/>
    <property type="molecule type" value="Genomic_DNA"/>
</dbReference>
<proteinExistence type="predicted"/>